<evidence type="ECO:0000256" key="1">
    <source>
        <dbReference type="ARBA" id="ARBA00022741"/>
    </source>
</evidence>
<dbReference type="InterPro" id="IPR000212">
    <property type="entry name" value="DNA_helicase_UvrD/REP"/>
</dbReference>
<sequence>MAENKDLTKEIEQSHVDNVIHVIEKKLTRMEEKTGTLKQDIVSLRKTFWEDVTVNLDEPDDVIETHTSIRQQSELLSERERSHRQLYKQWNNLTRLKSSPFFGRIDFKEDGEERTEKIYIGLFSLMDEQDEEFLVYDWRAPISSMYYDYAPGPAKYETMDGFIHGEMELKRQYIIRDGKIKVLFDTGVTIGDEMLQEVLSDQADTQMKSIVATIQREQNEIIRNDEKKYLIVQGSAGSGKTSAALQRVAYLLYRYRKKLRADNILLFSPNPMFNSYVANVLPELGEENMQQSTFFQYLLHRLDDDFIVEDPNTQIEYMLSTNRDAIFSVRKAGILYKASIAFKQMIDQYVLYLNDEGMQFKNITFRKEKFINKEEIEQYFYSLDRSISIPNRIIIVKDWLLLKLKEKEQEERPKEWVEEERELLEREDYLKVYKKLQKEQRFTDDTFNDFDREEKLLAEWIVRKRIKPLRRKIESLAFIDLPTIYRNIFAWALQSDFPNLPDCWQEIGEETGNELKNRQLNYEDATPFLYIKDKLEGKHIYSGIRHLFIDEAQDYSPFQFAYIKEIFPNSKMTILGDINQSIYSHSTNNESGLAKSDSLFPLEEQKKIVLTKSYRSTKQIVEFSEMILTDRPSIEPFNRNGSKPMVAKVNNVPHLNEKIVEQVRKLQSEGKETIAIICKTAKETLAAYQELSKQLPMHLIQKETHSYEKGLLIIPSYLAKGIEFDAVIIYNGSSDVYHEEDERKLFYTACTRAMHSLTLFYIGEKSPFLQKVDTSKYEEVSFA</sequence>
<keyword evidence="1 5" id="KW-0547">Nucleotide-binding</keyword>
<evidence type="ECO:0000256" key="4">
    <source>
        <dbReference type="ARBA" id="ARBA00022840"/>
    </source>
</evidence>
<dbReference type="GO" id="GO:0005829">
    <property type="term" value="C:cytosol"/>
    <property type="evidence" value="ECO:0007669"/>
    <property type="project" value="TreeGrafter"/>
</dbReference>
<evidence type="ECO:0000313" key="7">
    <source>
        <dbReference type="EMBL" id="MCU9615094.1"/>
    </source>
</evidence>
<dbReference type="PROSITE" id="PS51198">
    <property type="entry name" value="UVRD_HELICASE_ATP_BIND"/>
    <property type="match status" value="1"/>
</dbReference>
<dbReference type="PANTHER" id="PTHR11070">
    <property type="entry name" value="UVRD / RECB / PCRA DNA HELICASE FAMILY MEMBER"/>
    <property type="match status" value="1"/>
</dbReference>
<evidence type="ECO:0000259" key="6">
    <source>
        <dbReference type="PROSITE" id="PS51198"/>
    </source>
</evidence>
<dbReference type="RefSeq" id="WP_263074410.1">
    <property type="nucleotide sequence ID" value="NZ_JAOUSF010000006.1"/>
</dbReference>
<dbReference type="PANTHER" id="PTHR11070:SF17">
    <property type="entry name" value="DNA HELICASE IV"/>
    <property type="match status" value="1"/>
</dbReference>
<dbReference type="Pfam" id="PF13538">
    <property type="entry name" value="UvrD_C_2"/>
    <property type="match status" value="1"/>
</dbReference>
<comment type="caution">
    <text evidence="7">The sequence shown here is derived from an EMBL/GenBank/DDBJ whole genome shotgun (WGS) entry which is preliminary data.</text>
</comment>
<protein>
    <submittedName>
        <fullName evidence="7">UvrD-helicase domain-containing protein</fullName>
    </submittedName>
</protein>
<evidence type="ECO:0000313" key="8">
    <source>
        <dbReference type="Proteomes" id="UP001209318"/>
    </source>
</evidence>
<dbReference type="Gene3D" id="3.40.50.300">
    <property type="entry name" value="P-loop containing nucleotide triphosphate hydrolases"/>
    <property type="match status" value="3"/>
</dbReference>
<dbReference type="Pfam" id="PF00580">
    <property type="entry name" value="UvrD-helicase"/>
    <property type="match status" value="1"/>
</dbReference>
<name>A0AAE3IXB0_9BACI</name>
<evidence type="ECO:0000256" key="3">
    <source>
        <dbReference type="ARBA" id="ARBA00022806"/>
    </source>
</evidence>
<dbReference type="AlphaFoldDB" id="A0AAE3IXB0"/>
<organism evidence="7 8">
    <name type="scientific">Perspicuibacillus lycopersici</name>
    <dbReference type="NCBI Taxonomy" id="1325689"/>
    <lineage>
        <taxon>Bacteria</taxon>
        <taxon>Bacillati</taxon>
        <taxon>Bacillota</taxon>
        <taxon>Bacilli</taxon>
        <taxon>Bacillales</taxon>
        <taxon>Bacillaceae</taxon>
        <taxon>Perspicuibacillus</taxon>
    </lineage>
</organism>
<dbReference type="GO" id="GO:0005524">
    <property type="term" value="F:ATP binding"/>
    <property type="evidence" value="ECO:0007669"/>
    <property type="project" value="UniProtKB-UniRule"/>
</dbReference>
<dbReference type="Proteomes" id="UP001209318">
    <property type="component" value="Unassembled WGS sequence"/>
</dbReference>
<feature type="domain" description="UvrD-like helicase ATP-binding" evidence="6">
    <location>
        <begin position="213"/>
        <end position="617"/>
    </location>
</feature>
<evidence type="ECO:0000256" key="5">
    <source>
        <dbReference type="PROSITE-ProRule" id="PRU00560"/>
    </source>
</evidence>
<dbReference type="GO" id="GO:0003677">
    <property type="term" value="F:DNA binding"/>
    <property type="evidence" value="ECO:0007669"/>
    <property type="project" value="InterPro"/>
</dbReference>
<keyword evidence="4 5" id="KW-0067">ATP-binding</keyword>
<keyword evidence="8" id="KW-1185">Reference proteome</keyword>
<feature type="binding site" evidence="5">
    <location>
        <begin position="234"/>
        <end position="241"/>
    </location>
    <ligand>
        <name>ATP</name>
        <dbReference type="ChEBI" id="CHEBI:30616"/>
    </ligand>
</feature>
<proteinExistence type="predicted"/>
<gene>
    <name evidence="7" type="ORF">OEV98_16280</name>
</gene>
<dbReference type="GO" id="GO:0000725">
    <property type="term" value="P:recombinational repair"/>
    <property type="evidence" value="ECO:0007669"/>
    <property type="project" value="TreeGrafter"/>
</dbReference>
<dbReference type="GO" id="GO:0043138">
    <property type="term" value="F:3'-5' DNA helicase activity"/>
    <property type="evidence" value="ECO:0007669"/>
    <property type="project" value="TreeGrafter"/>
</dbReference>
<reference evidence="7" key="1">
    <citation type="submission" date="2022-10" db="EMBL/GenBank/DDBJ databases">
        <title>Description of Fervidibacillus gen. nov. in the family Fervidibacillaceae fam. nov. with two species, Fervidibacillus albus sp. nov., and Fervidibacillus halotolerans sp. nov., isolated from tidal flat sediments.</title>
        <authorList>
            <person name="Kwon K.K."/>
            <person name="Yang S.-H."/>
        </authorList>
    </citation>
    <scope>NUCLEOTIDE SEQUENCE</scope>
    <source>
        <strain evidence="7">JCM 19140</strain>
    </source>
</reference>
<keyword evidence="2 5" id="KW-0378">Hydrolase</keyword>
<dbReference type="InterPro" id="IPR027785">
    <property type="entry name" value="UvrD-like_helicase_C"/>
</dbReference>
<dbReference type="InterPro" id="IPR027417">
    <property type="entry name" value="P-loop_NTPase"/>
</dbReference>
<dbReference type="EMBL" id="JAOUSF010000006">
    <property type="protein sequence ID" value="MCU9615094.1"/>
    <property type="molecule type" value="Genomic_DNA"/>
</dbReference>
<dbReference type="InterPro" id="IPR014016">
    <property type="entry name" value="UvrD-like_ATP-bd"/>
</dbReference>
<dbReference type="InterPro" id="IPR048228">
    <property type="entry name" value="HelD_bacillota"/>
</dbReference>
<dbReference type="GO" id="GO:0016787">
    <property type="term" value="F:hydrolase activity"/>
    <property type="evidence" value="ECO:0007669"/>
    <property type="project" value="UniProtKB-UniRule"/>
</dbReference>
<accession>A0AAE3IXB0</accession>
<evidence type="ECO:0000256" key="2">
    <source>
        <dbReference type="ARBA" id="ARBA00022801"/>
    </source>
</evidence>
<keyword evidence="3 5" id="KW-0347">Helicase</keyword>
<dbReference type="NCBIfam" id="NF041464">
    <property type="entry name" value="HelD_BACSU"/>
    <property type="match status" value="1"/>
</dbReference>
<dbReference type="SUPFAM" id="SSF52540">
    <property type="entry name" value="P-loop containing nucleoside triphosphate hydrolases"/>
    <property type="match status" value="1"/>
</dbReference>